<dbReference type="PANTHER" id="PTHR10953:SF102">
    <property type="entry name" value="ADENYLYLTRANSFERASE AND SULFURTRANSFERASE MOCS3"/>
    <property type="match status" value="1"/>
</dbReference>
<evidence type="ECO:0000256" key="1">
    <source>
        <dbReference type="SAM" id="Phobius"/>
    </source>
</evidence>
<dbReference type="InterPro" id="IPR035985">
    <property type="entry name" value="Ubiquitin-activating_enz"/>
</dbReference>
<accession>A0A7J3XZA8</accession>
<dbReference type="Pfam" id="PF00899">
    <property type="entry name" value="ThiF"/>
    <property type="match status" value="1"/>
</dbReference>
<keyword evidence="1" id="KW-0472">Membrane</keyword>
<dbReference type="SUPFAM" id="SSF69572">
    <property type="entry name" value="Activating enzymes of the ubiquitin-like proteins"/>
    <property type="match status" value="1"/>
</dbReference>
<keyword evidence="1" id="KW-0812">Transmembrane</keyword>
<dbReference type="AlphaFoldDB" id="A0A7J3XZA8"/>
<feature type="transmembrane region" description="Helical" evidence="1">
    <location>
        <begin position="35"/>
        <end position="62"/>
    </location>
</feature>
<dbReference type="GO" id="GO:0008641">
    <property type="term" value="F:ubiquitin-like modifier activating enzyme activity"/>
    <property type="evidence" value="ECO:0007669"/>
    <property type="project" value="InterPro"/>
</dbReference>
<evidence type="ECO:0000313" key="3">
    <source>
        <dbReference type="EMBL" id="HHP68010.1"/>
    </source>
</evidence>
<feature type="domain" description="THIF-type NAD/FAD binding fold" evidence="2">
    <location>
        <begin position="15"/>
        <end position="238"/>
    </location>
</feature>
<evidence type="ECO:0000259" key="2">
    <source>
        <dbReference type="Pfam" id="PF00899"/>
    </source>
</evidence>
<reference evidence="3" key="1">
    <citation type="journal article" date="2020" name="mSystems">
        <title>Genome- and Community-Level Interaction Insights into Carbon Utilization and Element Cycling Functions of Hydrothermarchaeota in Hydrothermal Sediment.</title>
        <authorList>
            <person name="Zhou Z."/>
            <person name="Liu Y."/>
            <person name="Xu W."/>
            <person name="Pan J."/>
            <person name="Luo Z.H."/>
            <person name="Li M."/>
        </authorList>
    </citation>
    <scope>NUCLEOTIDE SEQUENCE [LARGE SCALE GENOMIC DNA]</scope>
    <source>
        <strain evidence="3">SpSt-110</strain>
    </source>
</reference>
<dbReference type="InterPro" id="IPR045886">
    <property type="entry name" value="ThiF/MoeB/HesA"/>
</dbReference>
<keyword evidence="1" id="KW-1133">Transmembrane helix</keyword>
<dbReference type="PANTHER" id="PTHR10953">
    <property type="entry name" value="UBIQUITIN-ACTIVATING ENZYME E1"/>
    <property type="match status" value="1"/>
</dbReference>
<sequence>MAEEAGLSDFEKELYSRQLGLIGTEGQLKLKRARVLVAGLGGLGSAVSIYLAAMGVGSLVLVDREVVELSNLQRQVLYNVEDLGKPKPLVAAEKLRRINPHLRVEALHTELSENALLKIDADVYVDALDNWPARFTLDKVAWAKGKPLVHGGVRGFYGQVTVIVPGVTPCLRALFQFTGETREETPLQVFPTTPGIIGLIEALETAKIILGVGSTLTNRLLIYNGLQPSFEIIEFKPDPKMLEKCWS</sequence>
<dbReference type="Gene3D" id="3.40.50.720">
    <property type="entry name" value="NAD(P)-binding Rossmann-like Domain"/>
    <property type="match status" value="1"/>
</dbReference>
<organism evidence="3">
    <name type="scientific">Thermogladius calderae</name>
    <dbReference type="NCBI Taxonomy" id="1200300"/>
    <lineage>
        <taxon>Archaea</taxon>
        <taxon>Thermoproteota</taxon>
        <taxon>Thermoprotei</taxon>
        <taxon>Desulfurococcales</taxon>
        <taxon>Desulfurococcaceae</taxon>
        <taxon>Thermogladius</taxon>
    </lineage>
</organism>
<dbReference type="GO" id="GO:0004792">
    <property type="term" value="F:thiosulfate-cyanide sulfurtransferase activity"/>
    <property type="evidence" value="ECO:0007669"/>
    <property type="project" value="TreeGrafter"/>
</dbReference>
<comment type="caution">
    <text evidence="3">The sequence shown here is derived from an EMBL/GenBank/DDBJ whole genome shotgun (WGS) entry which is preliminary data.</text>
</comment>
<name>A0A7J3XZA8_9CREN</name>
<dbReference type="InterPro" id="IPR000594">
    <property type="entry name" value="ThiF_NAD_FAD-bd"/>
</dbReference>
<dbReference type="GO" id="GO:0016779">
    <property type="term" value="F:nucleotidyltransferase activity"/>
    <property type="evidence" value="ECO:0007669"/>
    <property type="project" value="TreeGrafter"/>
</dbReference>
<dbReference type="CDD" id="cd00757">
    <property type="entry name" value="ThiF_MoeB_HesA_family"/>
    <property type="match status" value="1"/>
</dbReference>
<proteinExistence type="predicted"/>
<protein>
    <submittedName>
        <fullName evidence="3">HesA/MoeB/ThiF family protein</fullName>
    </submittedName>
</protein>
<dbReference type="GO" id="GO:0005737">
    <property type="term" value="C:cytoplasm"/>
    <property type="evidence" value="ECO:0007669"/>
    <property type="project" value="TreeGrafter"/>
</dbReference>
<dbReference type="EMBL" id="DRYK01000055">
    <property type="protein sequence ID" value="HHP68010.1"/>
    <property type="molecule type" value="Genomic_DNA"/>
</dbReference>
<gene>
    <name evidence="3" type="ORF">ENM60_04405</name>
</gene>